<sequence length="69" mass="7599">MACLNVVTSRGVQLAALFMKGVDMALLANDACGAPLPWLMCCPWLYFDGKLFHYTLTRSAHAKKYFGGL</sequence>
<gene>
    <name evidence="1" type="ORF">NQ314_015142</name>
</gene>
<comment type="caution">
    <text evidence="1">The sequence shown here is derived from an EMBL/GenBank/DDBJ whole genome shotgun (WGS) entry which is preliminary data.</text>
</comment>
<organism evidence="1 2">
    <name type="scientific">Rhamnusium bicolor</name>
    <dbReference type="NCBI Taxonomy" id="1586634"/>
    <lineage>
        <taxon>Eukaryota</taxon>
        <taxon>Metazoa</taxon>
        <taxon>Ecdysozoa</taxon>
        <taxon>Arthropoda</taxon>
        <taxon>Hexapoda</taxon>
        <taxon>Insecta</taxon>
        <taxon>Pterygota</taxon>
        <taxon>Neoptera</taxon>
        <taxon>Endopterygota</taxon>
        <taxon>Coleoptera</taxon>
        <taxon>Polyphaga</taxon>
        <taxon>Cucujiformia</taxon>
        <taxon>Chrysomeloidea</taxon>
        <taxon>Cerambycidae</taxon>
        <taxon>Lepturinae</taxon>
        <taxon>Rhagiini</taxon>
        <taxon>Rhamnusium</taxon>
    </lineage>
</organism>
<evidence type="ECO:0000313" key="2">
    <source>
        <dbReference type="Proteomes" id="UP001162156"/>
    </source>
</evidence>
<dbReference type="Proteomes" id="UP001162156">
    <property type="component" value="Unassembled WGS sequence"/>
</dbReference>
<dbReference type="InterPro" id="IPR026784">
    <property type="entry name" value="Coact_PPARg"/>
</dbReference>
<protein>
    <submittedName>
        <fullName evidence="1">Uncharacterized protein</fullName>
    </submittedName>
</protein>
<dbReference type="GO" id="GO:0005634">
    <property type="term" value="C:nucleus"/>
    <property type="evidence" value="ECO:0007669"/>
    <property type="project" value="TreeGrafter"/>
</dbReference>
<reference evidence="1" key="1">
    <citation type="journal article" date="2023" name="Insect Mol. Biol.">
        <title>Genome sequencing provides insights into the evolution of gene families encoding plant cell wall-degrading enzymes in longhorned beetles.</title>
        <authorList>
            <person name="Shin N.R."/>
            <person name="Okamura Y."/>
            <person name="Kirsch R."/>
            <person name="Pauchet Y."/>
        </authorList>
    </citation>
    <scope>NUCLEOTIDE SEQUENCE</scope>
    <source>
        <strain evidence="1">RBIC_L_NR</strain>
    </source>
</reference>
<proteinExistence type="predicted"/>
<dbReference type="PANTHER" id="PTHR15976:SF16">
    <property type="entry name" value="ASTEROID DOMAIN-CONTAINING PROTEIN"/>
    <property type="match status" value="1"/>
</dbReference>
<accession>A0AAV8WZQ5</accession>
<dbReference type="PANTHER" id="PTHR15976">
    <property type="entry name" value="CONSTITUTIVE COACTIVATOR OF PEROXISOME PROLIFERATOR-ACTIVATED RECEPTOR GAMMA"/>
    <property type="match status" value="1"/>
</dbReference>
<name>A0AAV8WZQ5_9CUCU</name>
<keyword evidence="2" id="KW-1185">Reference proteome</keyword>
<evidence type="ECO:0000313" key="1">
    <source>
        <dbReference type="EMBL" id="KAJ8931876.1"/>
    </source>
</evidence>
<dbReference type="AlphaFoldDB" id="A0AAV8WZQ5"/>
<dbReference type="EMBL" id="JANEYF010004209">
    <property type="protein sequence ID" value="KAJ8931876.1"/>
    <property type="molecule type" value="Genomic_DNA"/>
</dbReference>